<protein>
    <submittedName>
        <fullName evidence="1">Bacteriophage protein gp37</fullName>
    </submittedName>
</protein>
<dbReference type="CDD" id="cd01335">
    <property type="entry name" value="Radical_SAM"/>
    <property type="match status" value="1"/>
</dbReference>
<accession>A0A0F6U4L4</accession>
<evidence type="ECO:0000313" key="2">
    <source>
        <dbReference type="Proteomes" id="UP000034103"/>
    </source>
</evidence>
<evidence type="ECO:0000313" key="1">
    <source>
        <dbReference type="EMBL" id="AKE64604.1"/>
    </source>
</evidence>
<dbReference type="Proteomes" id="UP000034103">
    <property type="component" value="Chromosome"/>
</dbReference>
<dbReference type="PATRIC" id="fig|1641812.3.peg.2333"/>
<reference evidence="1 2" key="1">
    <citation type="journal article" date="2015" name="Genome Announc.">
        <title>Complete Genome Sequence of Microcystis aeruginosa NIES-2549, a Bloom-Forming Cyanobacterium from Lake Kasumigaura, Japan.</title>
        <authorList>
            <person name="Yamaguchi H."/>
            <person name="Suzuki S."/>
            <person name="Tanabe Y."/>
            <person name="Osana Y."/>
            <person name="Shimura Y."/>
            <person name="Ishida K."/>
            <person name="Kawachi M."/>
        </authorList>
    </citation>
    <scope>NUCLEOTIDE SEQUENCE [LARGE SCALE GENOMIC DNA]</scope>
    <source>
        <strain evidence="1 2">NIES-2549</strain>
    </source>
</reference>
<proteinExistence type="predicted"/>
<dbReference type="HOGENOM" id="CLU_054184_0_1_3"/>
<organism evidence="1 2">
    <name type="scientific">Microcystis aeruginosa NIES-2549</name>
    <dbReference type="NCBI Taxonomy" id="1641812"/>
    <lineage>
        <taxon>Bacteria</taxon>
        <taxon>Bacillati</taxon>
        <taxon>Cyanobacteriota</taxon>
        <taxon>Cyanophyceae</taxon>
        <taxon>Oscillatoriophycideae</taxon>
        <taxon>Chroococcales</taxon>
        <taxon>Microcystaceae</taxon>
        <taxon>Microcystis</taxon>
    </lineage>
</organism>
<sequence length="271" mass="31344">MEVSGKKMSSSKTGIEWTDKTWNPTTGCTKVSPGCRHCYAEAITMRFPGSFPTGFNFTIHRERLEQPKKWRTPSRIFVNSMSDLFHEDLDFGYLQEIFAVMRDTPWHIYQILTKRPQKLATLADKLEWSENIWMGVSVESQQYTHRIEALKTVPAKVRFLSCEPLLGPLNLDLSLIDWVIVGGESGYQHRPIEPDWVREILAQTRESKVAFFFKQWGGNYSKAGGRMLDERIWDEMPAAWNEHNAKWTIRAGSSLKKLSKNKQQDNLLTLT</sequence>
<gene>
    <name evidence="1" type="ORF">MYAER_2256</name>
</gene>
<dbReference type="Pfam" id="PF07505">
    <property type="entry name" value="DUF5131"/>
    <property type="match status" value="1"/>
</dbReference>
<dbReference type="AlphaFoldDB" id="A0A0F6U4L4"/>
<dbReference type="InterPro" id="IPR011101">
    <property type="entry name" value="DUF5131"/>
</dbReference>
<name>A0A0F6U4L4_MICAE</name>
<dbReference type="EMBL" id="CP011304">
    <property type="protein sequence ID" value="AKE64604.1"/>
    <property type="molecule type" value="Genomic_DNA"/>
</dbReference>